<dbReference type="PANTHER" id="PTHR43747">
    <property type="entry name" value="FAD-BINDING PROTEIN"/>
    <property type="match status" value="1"/>
</dbReference>
<dbReference type="PANTHER" id="PTHR43747:SF1">
    <property type="entry name" value="SLR1998 PROTEIN"/>
    <property type="match status" value="1"/>
</dbReference>
<dbReference type="InterPro" id="IPR050816">
    <property type="entry name" value="Flavin-dep_Halogenase_NPB"/>
</dbReference>
<dbReference type="InterPro" id="IPR036188">
    <property type="entry name" value="FAD/NAD-bd_sf"/>
</dbReference>
<name>A0ABW2LAS6_9BACT</name>
<dbReference type="SUPFAM" id="SSF51905">
    <property type="entry name" value="FAD/NAD(P)-binding domain"/>
    <property type="match status" value="1"/>
</dbReference>
<evidence type="ECO:0000259" key="1">
    <source>
        <dbReference type="Pfam" id="PF01494"/>
    </source>
</evidence>
<comment type="caution">
    <text evidence="2">The sequence shown here is derived from an EMBL/GenBank/DDBJ whole genome shotgun (WGS) entry which is preliminary data.</text>
</comment>
<dbReference type="GO" id="GO:0016491">
    <property type="term" value="F:oxidoreductase activity"/>
    <property type="evidence" value="ECO:0007669"/>
    <property type="project" value="UniProtKB-KW"/>
</dbReference>
<dbReference type="EC" id="1.-.-.-" evidence="2"/>
<protein>
    <submittedName>
        <fullName evidence="2">NAD(P)/FAD-dependent oxidoreductase</fullName>
        <ecNumber evidence="2">1.-.-.-</ecNumber>
    </submittedName>
</protein>
<dbReference type="Proteomes" id="UP001596472">
    <property type="component" value="Unassembled WGS sequence"/>
</dbReference>
<dbReference type="Pfam" id="PF01494">
    <property type="entry name" value="FAD_binding_3"/>
    <property type="match status" value="1"/>
</dbReference>
<dbReference type="InterPro" id="IPR002938">
    <property type="entry name" value="FAD-bd"/>
</dbReference>
<evidence type="ECO:0000313" key="3">
    <source>
        <dbReference type="Proteomes" id="UP001596472"/>
    </source>
</evidence>
<keyword evidence="2" id="KW-0560">Oxidoreductase</keyword>
<evidence type="ECO:0000313" key="2">
    <source>
        <dbReference type="EMBL" id="MFC7338419.1"/>
    </source>
</evidence>
<dbReference type="EMBL" id="JBHTBS010000007">
    <property type="protein sequence ID" value="MFC7338419.1"/>
    <property type="molecule type" value="Genomic_DNA"/>
</dbReference>
<accession>A0ABW2LAS6</accession>
<keyword evidence="3" id="KW-1185">Reference proteome</keyword>
<proteinExistence type="predicted"/>
<organism evidence="2 3">
    <name type="scientific">Haloferula chungangensis</name>
    <dbReference type="NCBI Taxonomy" id="1048331"/>
    <lineage>
        <taxon>Bacteria</taxon>
        <taxon>Pseudomonadati</taxon>
        <taxon>Verrucomicrobiota</taxon>
        <taxon>Verrucomicrobiia</taxon>
        <taxon>Verrucomicrobiales</taxon>
        <taxon>Verrucomicrobiaceae</taxon>
        <taxon>Haloferula</taxon>
    </lineage>
</organism>
<reference evidence="3" key="1">
    <citation type="journal article" date="2019" name="Int. J. Syst. Evol. Microbiol.">
        <title>The Global Catalogue of Microorganisms (GCM) 10K type strain sequencing project: providing services to taxonomists for standard genome sequencing and annotation.</title>
        <authorList>
            <consortium name="The Broad Institute Genomics Platform"/>
            <consortium name="The Broad Institute Genome Sequencing Center for Infectious Disease"/>
            <person name="Wu L."/>
            <person name="Ma J."/>
        </authorList>
    </citation>
    <scope>NUCLEOTIDE SEQUENCE [LARGE SCALE GENOMIC DNA]</scope>
    <source>
        <strain evidence="3">CGMCC 4.1467</strain>
    </source>
</reference>
<sequence length="432" mass="48630">MKAGFEIAIVGAGPAGCTLASLLRLRGFDVLVFDDDKRPSLLVGESLLPTVVDLMRRLGIEDRVKKFSTCKPGVAFVHRGGLRLDFFFPEKTLGKTPNYSYNIPRPEYDNLLRTRAEELGVTFVKRRAAVEKGDGEREIRLTRECLEATPELGGRQPKLLVDSTGRARVFARELGITSKRGGRNDVAYFAHYENFDAESSKDGQVVISVQEHGWSWRIPLPGRVSVGMVLHKDVAKKHGATPEERLESLIESEPILRQAGKGRKRVSEVMTYTNYQLISDRGHGPGWVAAGDSYGFVDPMLSPGLFMAMYMADLLDQVVFSAGRKVLDRPEALARGFAKVEKEMLDWHEAWANIIEYFYDGRIFSMYEGGSKMSELYGKYALPHLMERHMTRHITRMVSGVSTRSRYGRGLVAFGAKHLLWETEPPEYYAVR</sequence>
<gene>
    <name evidence="2" type="ORF">ACFQY0_14590</name>
</gene>
<feature type="domain" description="FAD-binding" evidence="1">
    <location>
        <begin position="6"/>
        <end position="131"/>
    </location>
</feature>
<dbReference type="RefSeq" id="WP_379713721.1">
    <property type="nucleotide sequence ID" value="NZ_JBHTBS010000007.1"/>
</dbReference>
<dbReference type="Gene3D" id="3.50.50.60">
    <property type="entry name" value="FAD/NAD(P)-binding domain"/>
    <property type="match status" value="1"/>
</dbReference>